<dbReference type="Pfam" id="PF04326">
    <property type="entry name" value="SLFN_AlbA_2"/>
    <property type="match status" value="1"/>
</dbReference>
<dbReference type="InterPro" id="IPR036388">
    <property type="entry name" value="WH-like_DNA-bd_sf"/>
</dbReference>
<dbReference type="AlphaFoldDB" id="A0A939IRR9"/>
<dbReference type="Gene3D" id="1.10.10.10">
    <property type="entry name" value="Winged helix-like DNA-binding domain superfamily/Winged helix DNA-binding domain"/>
    <property type="match status" value="2"/>
</dbReference>
<dbReference type="PANTHER" id="PTHR30595:SF6">
    <property type="entry name" value="SCHLAFEN ALBA-2 DOMAIN-CONTAINING PROTEIN"/>
    <property type="match status" value="1"/>
</dbReference>
<protein>
    <submittedName>
        <fullName evidence="2">DNA binding domain-containing protein</fullName>
    </submittedName>
</protein>
<accession>A0A939IRR9</accession>
<dbReference type="InterPro" id="IPR036390">
    <property type="entry name" value="WH_DNA-bd_sf"/>
</dbReference>
<dbReference type="InterPro" id="IPR009351">
    <property type="entry name" value="AlkZ-like"/>
</dbReference>
<dbReference type="EMBL" id="JAFKCV010000005">
    <property type="protein sequence ID" value="MBN7825781.1"/>
    <property type="molecule type" value="Genomic_DNA"/>
</dbReference>
<name>A0A939IRR9_9ALTE</name>
<dbReference type="InterPro" id="IPR038475">
    <property type="entry name" value="RecG_C_sf"/>
</dbReference>
<comment type="caution">
    <text evidence="2">The sequence shown here is derived from an EMBL/GenBank/DDBJ whole genome shotgun (WGS) entry which is preliminary data.</text>
</comment>
<evidence type="ECO:0000259" key="1">
    <source>
        <dbReference type="Pfam" id="PF04326"/>
    </source>
</evidence>
<dbReference type="InterPro" id="IPR007421">
    <property type="entry name" value="Schlafen_AlbA_2_dom"/>
</dbReference>
<dbReference type="Gene3D" id="3.30.950.30">
    <property type="entry name" value="Schlafen, AAA domain"/>
    <property type="match status" value="1"/>
</dbReference>
<dbReference type="Pfam" id="PF13749">
    <property type="entry name" value="HATPase_c_4"/>
    <property type="match status" value="1"/>
</dbReference>
<gene>
    <name evidence="2" type="ORF">J0A66_11145</name>
</gene>
<evidence type="ECO:0000313" key="2">
    <source>
        <dbReference type="EMBL" id="MBN7825781.1"/>
    </source>
</evidence>
<dbReference type="Pfam" id="PF06224">
    <property type="entry name" value="AlkZ-like"/>
    <property type="match status" value="1"/>
</dbReference>
<evidence type="ECO:0000313" key="3">
    <source>
        <dbReference type="Proteomes" id="UP000664654"/>
    </source>
</evidence>
<dbReference type="RefSeq" id="WP_206573891.1">
    <property type="nucleotide sequence ID" value="NZ_JAFKCV010000005.1"/>
</dbReference>
<reference evidence="2" key="1">
    <citation type="submission" date="2021-03" db="EMBL/GenBank/DDBJ databases">
        <title>novel species isolated from a fishpond in China.</title>
        <authorList>
            <person name="Lu H."/>
            <person name="Cai Z."/>
        </authorList>
    </citation>
    <scope>NUCLEOTIDE SEQUENCE</scope>
    <source>
        <strain evidence="2">JCM 30855</strain>
    </source>
</reference>
<dbReference type="PANTHER" id="PTHR30595">
    <property type="entry name" value="GLPR-RELATED TRANSCRIPTIONAL REPRESSOR"/>
    <property type="match status" value="1"/>
</dbReference>
<proteinExistence type="predicted"/>
<feature type="domain" description="Schlafen AlbA-2" evidence="1">
    <location>
        <begin position="8"/>
        <end position="109"/>
    </location>
</feature>
<sequence>MAHIPTKETLTCEFKSDRRCLSDKDLIEAVVCMANGEGGDIYLGVEDDGTVTGLHAKHALLDGLAAMIANRTHPAQAVTVTPIEVKNKRIARIAVPKSGTPVATNEGLVKRRRLKANGEPECVPFLPVDFSSRRASFGLIDISSQPVSGSTLSDLNSVERNRLRQFIERLNGDQALLELDDHQLDAALGLVARTEDGFLPTLTGLLLIGLEGALRNLVPSHEIAFQVLDGEEVRLNEFTRSPLLSAIERIETLLKPLNPEKEFQDGLFRVAVPKIDPRAFREAFANAITHRDYGQRGAVHIRMQGDEMVISNPGGFVEGVSLSNLLTTEPRPRNPALADALKRIGLVERTGRGVDLIYRGMLRFGRHIPDFSQSDSHTVVLRLSLEDADEEFLKVVLKEESRLGGRLPIDSLIILNALREGRRLQLEEIASQVQKEPGRVKASVERLVESGLLQAHGSGRGRNYTLSHHLYDLQGKKAEYIRQAGFSKLQNEQLVKNYVTQHGRITRSEVMELCHLDKDQAYRLLKKLVADNELVRHGVAKLAYYTFE</sequence>
<keyword evidence="3" id="KW-1185">Reference proteome</keyword>
<organism evidence="2 3">
    <name type="scientific">Bowmanella dokdonensis</name>
    <dbReference type="NCBI Taxonomy" id="751969"/>
    <lineage>
        <taxon>Bacteria</taxon>
        <taxon>Pseudomonadati</taxon>
        <taxon>Pseudomonadota</taxon>
        <taxon>Gammaproteobacteria</taxon>
        <taxon>Alteromonadales</taxon>
        <taxon>Alteromonadaceae</taxon>
        <taxon>Bowmanella</taxon>
    </lineage>
</organism>
<dbReference type="Proteomes" id="UP000664654">
    <property type="component" value="Unassembled WGS sequence"/>
</dbReference>
<dbReference type="Gene3D" id="3.30.565.60">
    <property type="match status" value="1"/>
</dbReference>
<dbReference type="InterPro" id="IPR038461">
    <property type="entry name" value="Schlafen_AlbA_2_dom_sf"/>
</dbReference>
<dbReference type="SUPFAM" id="SSF46785">
    <property type="entry name" value="Winged helix' DNA-binding domain"/>
    <property type="match status" value="1"/>
</dbReference>